<dbReference type="Proteomes" id="UP001234989">
    <property type="component" value="Chromosome 5"/>
</dbReference>
<accession>A0AAF0QXM6</accession>
<sequence>MWFSSGPRSVK</sequence>
<gene>
    <name evidence="1" type="ORF">MTR67_022320</name>
</gene>
<reference evidence="1" key="1">
    <citation type="submission" date="2023-08" db="EMBL/GenBank/DDBJ databases">
        <title>A de novo genome assembly of Solanum verrucosum Schlechtendal, a Mexican diploid species geographically isolated from the other diploid A-genome species in potato relatives.</title>
        <authorList>
            <person name="Hosaka K."/>
        </authorList>
    </citation>
    <scope>NUCLEOTIDE SEQUENCE</scope>
    <source>
        <tissue evidence="1">Young leaves</tissue>
    </source>
</reference>
<dbReference type="EMBL" id="CP133616">
    <property type="protein sequence ID" value="WMV28935.1"/>
    <property type="molecule type" value="Genomic_DNA"/>
</dbReference>
<name>A0AAF0QXM6_SOLVR</name>
<keyword evidence="2" id="KW-1185">Reference proteome</keyword>
<protein>
    <submittedName>
        <fullName evidence="1">Uncharacterized protein</fullName>
    </submittedName>
</protein>
<evidence type="ECO:0000313" key="1">
    <source>
        <dbReference type="EMBL" id="WMV28935.1"/>
    </source>
</evidence>
<evidence type="ECO:0000313" key="2">
    <source>
        <dbReference type="Proteomes" id="UP001234989"/>
    </source>
</evidence>
<proteinExistence type="predicted"/>
<organism evidence="1 2">
    <name type="scientific">Solanum verrucosum</name>
    <dbReference type="NCBI Taxonomy" id="315347"/>
    <lineage>
        <taxon>Eukaryota</taxon>
        <taxon>Viridiplantae</taxon>
        <taxon>Streptophyta</taxon>
        <taxon>Embryophyta</taxon>
        <taxon>Tracheophyta</taxon>
        <taxon>Spermatophyta</taxon>
        <taxon>Magnoliopsida</taxon>
        <taxon>eudicotyledons</taxon>
        <taxon>Gunneridae</taxon>
        <taxon>Pentapetalae</taxon>
        <taxon>asterids</taxon>
        <taxon>lamiids</taxon>
        <taxon>Solanales</taxon>
        <taxon>Solanaceae</taxon>
        <taxon>Solanoideae</taxon>
        <taxon>Solaneae</taxon>
        <taxon>Solanum</taxon>
    </lineage>
</organism>